<dbReference type="RefSeq" id="WP_139677529.1">
    <property type="nucleotide sequence ID" value="NZ_VDMN01000003.1"/>
</dbReference>
<dbReference type="SUPFAM" id="SSF55961">
    <property type="entry name" value="Bet v1-like"/>
    <property type="match status" value="1"/>
</dbReference>
<evidence type="ECO:0000256" key="1">
    <source>
        <dbReference type="ARBA" id="ARBA00006817"/>
    </source>
</evidence>
<proteinExistence type="inferred from homology"/>
<dbReference type="Pfam" id="PF08327">
    <property type="entry name" value="AHSA1"/>
    <property type="match status" value="1"/>
</dbReference>
<dbReference type="OrthoDB" id="9805228at2"/>
<organism evidence="3 4">
    <name type="scientific">Aliirhizobium smilacinae</name>
    <dbReference type="NCBI Taxonomy" id="1395944"/>
    <lineage>
        <taxon>Bacteria</taxon>
        <taxon>Pseudomonadati</taxon>
        <taxon>Pseudomonadota</taxon>
        <taxon>Alphaproteobacteria</taxon>
        <taxon>Hyphomicrobiales</taxon>
        <taxon>Rhizobiaceae</taxon>
        <taxon>Aliirhizobium</taxon>
    </lineage>
</organism>
<evidence type="ECO:0000313" key="3">
    <source>
        <dbReference type="EMBL" id="TNM63039.1"/>
    </source>
</evidence>
<feature type="domain" description="Activator of Hsp90 ATPase homologue 1/2-like C-terminal" evidence="2">
    <location>
        <begin position="21"/>
        <end position="145"/>
    </location>
</feature>
<dbReference type="InterPro" id="IPR013538">
    <property type="entry name" value="ASHA1/2-like_C"/>
</dbReference>
<dbReference type="Gene3D" id="3.30.530.20">
    <property type="match status" value="1"/>
</dbReference>
<evidence type="ECO:0000259" key="2">
    <source>
        <dbReference type="Pfam" id="PF08327"/>
    </source>
</evidence>
<sequence>MADSVERSLIVENERLFATERPTLFRAFSDPAILAKWWGPHGFTNRIDRFEFTNGGTWIIVMTSSSDTDFVNHWTFEDIRLDERITAFHHGPTHAFALEIGFHDAGPATRLTWRMSFDDTKENREIERFLEAANEQNFDRLETVMSLMANKGVLT</sequence>
<gene>
    <name evidence="3" type="ORF">FHP24_17670</name>
</gene>
<keyword evidence="4" id="KW-1185">Reference proteome</keyword>
<dbReference type="Proteomes" id="UP000311605">
    <property type="component" value="Unassembled WGS sequence"/>
</dbReference>
<evidence type="ECO:0000313" key="4">
    <source>
        <dbReference type="Proteomes" id="UP000311605"/>
    </source>
</evidence>
<comment type="similarity">
    <text evidence="1">Belongs to the AHA1 family.</text>
</comment>
<dbReference type="InterPro" id="IPR023393">
    <property type="entry name" value="START-like_dom_sf"/>
</dbReference>
<reference evidence="3 4" key="1">
    <citation type="submission" date="2019-06" db="EMBL/GenBank/DDBJ databases">
        <title>The draft genome of Rhizobium smilacinae PTYR-5.</title>
        <authorList>
            <person name="Liu L."/>
            <person name="Li L."/>
            <person name="Zhang X."/>
        </authorList>
    </citation>
    <scope>NUCLEOTIDE SEQUENCE [LARGE SCALE GENOMIC DNA]</scope>
    <source>
        <strain evidence="3 4">PTYR-5</strain>
    </source>
</reference>
<comment type="caution">
    <text evidence="3">The sequence shown here is derived from an EMBL/GenBank/DDBJ whole genome shotgun (WGS) entry which is preliminary data.</text>
</comment>
<accession>A0A5C4XIM5</accession>
<dbReference type="EMBL" id="VDMN01000003">
    <property type="protein sequence ID" value="TNM63039.1"/>
    <property type="molecule type" value="Genomic_DNA"/>
</dbReference>
<name>A0A5C4XIM5_9HYPH</name>
<dbReference type="AlphaFoldDB" id="A0A5C4XIM5"/>
<protein>
    <submittedName>
        <fullName evidence="3">ATPase</fullName>
    </submittedName>
</protein>